<evidence type="ECO:0000313" key="1">
    <source>
        <dbReference type="EMBL" id="KKL22578.1"/>
    </source>
</evidence>
<proteinExistence type="predicted"/>
<reference evidence="1" key="1">
    <citation type="journal article" date="2015" name="Nature">
        <title>Complex archaea that bridge the gap between prokaryotes and eukaryotes.</title>
        <authorList>
            <person name="Spang A."/>
            <person name="Saw J.H."/>
            <person name="Jorgensen S.L."/>
            <person name="Zaremba-Niedzwiedzka K."/>
            <person name="Martijn J."/>
            <person name="Lind A.E."/>
            <person name="van Eijk R."/>
            <person name="Schleper C."/>
            <person name="Guy L."/>
            <person name="Ettema T.J."/>
        </authorList>
    </citation>
    <scope>NUCLEOTIDE SEQUENCE</scope>
</reference>
<gene>
    <name evidence="1" type="ORF">LCGC14_2434050</name>
</gene>
<protein>
    <submittedName>
        <fullName evidence="1">Uncharacterized protein</fullName>
    </submittedName>
</protein>
<sequence>MTNNGDEEQRHRITYWIEHHPEGVPKSEVDPKERGGTDCLVLFSILGRPGGPGPANYAVVS</sequence>
<dbReference type="EMBL" id="LAZR01037297">
    <property type="protein sequence ID" value="KKL22578.1"/>
    <property type="molecule type" value="Genomic_DNA"/>
</dbReference>
<dbReference type="AlphaFoldDB" id="A0A0F9EF00"/>
<comment type="caution">
    <text evidence="1">The sequence shown here is derived from an EMBL/GenBank/DDBJ whole genome shotgun (WGS) entry which is preliminary data.</text>
</comment>
<name>A0A0F9EF00_9ZZZZ</name>
<accession>A0A0F9EF00</accession>
<feature type="non-terminal residue" evidence="1">
    <location>
        <position position="61"/>
    </location>
</feature>
<organism evidence="1">
    <name type="scientific">marine sediment metagenome</name>
    <dbReference type="NCBI Taxonomy" id="412755"/>
    <lineage>
        <taxon>unclassified sequences</taxon>
        <taxon>metagenomes</taxon>
        <taxon>ecological metagenomes</taxon>
    </lineage>
</organism>